<sequence>MKEEEDQSLNAAPFANLIDALYREAFTMRRSHGASRVVYILRNRRFVPSQVSYESIVHRLCKERSYPRAFSARKWTYAKRKQF</sequence>
<evidence type="ECO:0000313" key="1">
    <source>
        <dbReference type="EMBL" id="CAL1401117.1"/>
    </source>
</evidence>
<evidence type="ECO:0000313" key="2">
    <source>
        <dbReference type="Proteomes" id="UP001497516"/>
    </source>
</evidence>
<accession>A0AAV2FSZ9</accession>
<protein>
    <submittedName>
        <fullName evidence="1">Uncharacterized protein</fullName>
    </submittedName>
</protein>
<reference evidence="1 2" key="1">
    <citation type="submission" date="2024-04" db="EMBL/GenBank/DDBJ databases">
        <authorList>
            <person name="Fracassetti M."/>
        </authorList>
    </citation>
    <scope>NUCLEOTIDE SEQUENCE [LARGE SCALE GENOMIC DNA]</scope>
</reference>
<name>A0AAV2FSZ9_9ROSI</name>
<dbReference type="EMBL" id="OZ034820">
    <property type="protein sequence ID" value="CAL1401117.1"/>
    <property type="molecule type" value="Genomic_DNA"/>
</dbReference>
<dbReference type="AlphaFoldDB" id="A0AAV2FSZ9"/>
<keyword evidence="2" id="KW-1185">Reference proteome</keyword>
<dbReference type="Proteomes" id="UP001497516">
    <property type="component" value="Chromosome 7"/>
</dbReference>
<proteinExistence type="predicted"/>
<gene>
    <name evidence="1" type="ORF">LTRI10_LOCUS41196</name>
</gene>
<organism evidence="1 2">
    <name type="scientific">Linum trigynum</name>
    <dbReference type="NCBI Taxonomy" id="586398"/>
    <lineage>
        <taxon>Eukaryota</taxon>
        <taxon>Viridiplantae</taxon>
        <taxon>Streptophyta</taxon>
        <taxon>Embryophyta</taxon>
        <taxon>Tracheophyta</taxon>
        <taxon>Spermatophyta</taxon>
        <taxon>Magnoliopsida</taxon>
        <taxon>eudicotyledons</taxon>
        <taxon>Gunneridae</taxon>
        <taxon>Pentapetalae</taxon>
        <taxon>rosids</taxon>
        <taxon>fabids</taxon>
        <taxon>Malpighiales</taxon>
        <taxon>Linaceae</taxon>
        <taxon>Linum</taxon>
    </lineage>
</organism>